<name>A0A3N4L7U0_9PEZI</name>
<reference evidence="1 2" key="1">
    <citation type="journal article" date="2018" name="Nat. Ecol. Evol.">
        <title>Pezizomycetes genomes reveal the molecular basis of ectomycorrhizal truffle lifestyle.</title>
        <authorList>
            <person name="Murat C."/>
            <person name="Payen T."/>
            <person name="Noel B."/>
            <person name="Kuo A."/>
            <person name="Morin E."/>
            <person name="Chen J."/>
            <person name="Kohler A."/>
            <person name="Krizsan K."/>
            <person name="Balestrini R."/>
            <person name="Da Silva C."/>
            <person name="Montanini B."/>
            <person name="Hainaut M."/>
            <person name="Levati E."/>
            <person name="Barry K.W."/>
            <person name="Belfiori B."/>
            <person name="Cichocki N."/>
            <person name="Clum A."/>
            <person name="Dockter R.B."/>
            <person name="Fauchery L."/>
            <person name="Guy J."/>
            <person name="Iotti M."/>
            <person name="Le Tacon F."/>
            <person name="Lindquist E.A."/>
            <person name="Lipzen A."/>
            <person name="Malagnac F."/>
            <person name="Mello A."/>
            <person name="Molinier V."/>
            <person name="Miyauchi S."/>
            <person name="Poulain J."/>
            <person name="Riccioni C."/>
            <person name="Rubini A."/>
            <person name="Sitrit Y."/>
            <person name="Splivallo R."/>
            <person name="Traeger S."/>
            <person name="Wang M."/>
            <person name="Zifcakova L."/>
            <person name="Wipf D."/>
            <person name="Zambonelli A."/>
            <person name="Paolocci F."/>
            <person name="Nowrousian M."/>
            <person name="Ottonello S."/>
            <person name="Baldrian P."/>
            <person name="Spatafora J.W."/>
            <person name="Henrissat B."/>
            <person name="Nagy L.G."/>
            <person name="Aury J.M."/>
            <person name="Wincker P."/>
            <person name="Grigoriev I.V."/>
            <person name="Bonfante P."/>
            <person name="Martin F.M."/>
        </authorList>
    </citation>
    <scope>NUCLEOTIDE SEQUENCE [LARGE SCALE GENOMIC DNA]</scope>
    <source>
        <strain evidence="1 2">CCBAS932</strain>
    </source>
</reference>
<accession>A0A3N4L7U0</accession>
<proteinExistence type="predicted"/>
<dbReference type="AlphaFoldDB" id="A0A3N4L7U0"/>
<gene>
    <name evidence="1" type="ORF">P167DRAFT_1832</name>
</gene>
<sequence length="74" mass="8336">MELLAWIGWVGIALQEPEAEAGFALYLIDNLRAWIVLTAVMSQEGKLVLRSGSRSVCHLRIISGMYLVFPKYHC</sequence>
<dbReference type="InParanoid" id="A0A3N4L7U0"/>
<dbReference type="Proteomes" id="UP000277580">
    <property type="component" value="Unassembled WGS sequence"/>
</dbReference>
<evidence type="ECO:0000313" key="1">
    <source>
        <dbReference type="EMBL" id="RPB17529.1"/>
    </source>
</evidence>
<organism evidence="1 2">
    <name type="scientific">Morchella conica CCBAS932</name>
    <dbReference type="NCBI Taxonomy" id="1392247"/>
    <lineage>
        <taxon>Eukaryota</taxon>
        <taxon>Fungi</taxon>
        <taxon>Dikarya</taxon>
        <taxon>Ascomycota</taxon>
        <taxon>Pezizomycotina</taxon>
        <taxon>Pezizomycetes</taxon>
        <taxon>Pezizales</taxon>
        <taxon>Morchellaceae</taxon>
        <taxon>Morchella</taxon>
    </lineage>
</organism>
<dbReference type="EMBL" id="ML119105">
    <property type="protein sequence ID" value="RPB17529.1"/>
    <property type="molecule type" value="Genomic_DNA"/>
</dbReference>
<evidence type="ECO:0000313" key="2">
    <source>
        <dbReference type="Proteomes" id="UP000277580"/>
    </source>
</evidence>
<protein>
    <submittedName>
        <fullName evidence="1">Uncharacterized protein</fullName>
    </submittedName>
</protein>
<keyword evidence="2" id="KW-1185">Reference proteome</keyword>